<comment type="caution">
    <text evidence="5">The sequence shown here is derived from an EMBL/GenBank/DDBJ whole genome shotgun (WGS) entry which is preliminary data.</text>
</comment>
<protein>
    <submittedName>
        <fullName evidence="5">Glucuronyl hydrolase</fullName>
    </submittedName>
</protein>
<feature type="binding site" evidence="4">
    <location>
        <position position="246"/>
    </location>
    <ligand>
        <name>substrate</name>
    </ligand>
</feature>
<feature type="binding site" evidence="4">
    <location>
        <position position="262"/>
    </location>
    <ligand>
        <name>substrate</name>
    </ligand>
</feature>
<dbReference type="RefSeq" id="WP_018472985.1">
    <property type="nucleotide sequence ID" value="NZ_BMWX01000003.1"/>
</dbReference>
<dbReference type="Gene3D" id="1.50.10.10">
    <property type="match status" value="1"/>
</dbReference>
<name>A0A918UQT6_9BACT</name>
<dbReference type="Pfam" id="PF07470">
    <property type="entry name" value="Glyco_hydro_88"/>
    <property type="match status" value="1"/>
</dbReference>
<organism evidence="5 6">
    <name type="scientific">Echinicola pacifica</name>
    <dbReference type="NCBI Taxonomy" id="346377"/>
    <lineage>
        <taxon>Bacteria</taxon>
        <taxon>Pseudomonadati</taxon>
        <taxon>Bacteroidota</taxon>
        <taxon>Cytophagia</taxon>
        <taxon>Cytophagales</taxon>
        <taxon>Cyclobacteriaceae</taxon>
        <taxon>Echinicola</taxon>
    </lineage>
</organism>
<proteinExistence type="inferred from homology"/>
<keyword evidence="6" id="KW-1185">Reference proteome</keyword>
<comment type="similarity">
    <text evidence="2">Belongs to the glycosyl hydrolase 88 family.</text>
</comment>
<dbReference type="PANTHER" id="PTHR36845:SF1">
    <property type="entry name" value="HYDROLASE, PUTATIVE (AFU_ORTHOLOGUE AFUA_7G05090)-RELATED"/>
    <property type="match status" value="1"/>
</dbReference>
<dbReference type="PANTHER" id="PTHR36845">
    <property type="entry name" value="HYDROLASE, PUTATIVE (AFU_ORTHOLOGUE AFUA_7G05090)-RELATED"/>
    <property type="match status" value="1"/>
</dbReference>
<dbReference type="PROSITE" id="PS51257">
    <property type="entry name" value="PROKAR_LIPOPROTEIN"/>
    <property type="match status" value="1"/>
</dbReference>
<evidence type="ECO:0000256" key="2">
    <source>
        <dbReference type="ARBA" id="ARBA00038358"/>
    </source>
</evidence>
<evidence type="ECO:0000256" key="3">
    <source>
        <dbReference type="PIRSR" id="PIRSR610905-1"/>
    </source>
</evidence>
<feature type="binding site" evidence="4">
    <location>
        <position position="128"/>
    </location>
    <ligand>
        <name>substrate</name>
    </ligand>
</feature>
<dbReference type="InterPro" id="IPR010905">
    <property type="entry name" value="Glyco_hydro_88"/>
</dbReference>
<feature type="binding site" evidence="4">
    <location>
        <position position="378"/>
    </location>
    <ligand>
        <name>substrate</name>
    </ligand>
</feature>
<reference evidence="5" key="1">
    <citation type="journal article" date="2014" name="Int. J. Syst. Evol. Microbiol.">
        <title>Complete genome sequence of Corynebacterium casei LMG S-19264T (=DSM 44701T), isolated from a smear-ripened cheese.</title>
        <authorList>
            <consortium name="US DOE Joint Genome Institute (JGI-PGF)"/>
            <person name="Walter F."/>
            <person name="Albersmeier A."/>
            <person name="Kalinowski J."/>
            <person name="Ruckert C."/>
        </authorList>
    </citation>
    <scope>NUCLEOTIDE SEQUENCE</scope>
    <source>
        <strain evidence="5">KCTC 12368</strain>
    </source>
</reference>
<evidence type="ECO:0000256" key="1">
    <source>
        <dbReference type="ARBA" id="ARBA00022801"/>
    </source>
</evidence>
<dbReference type="AlphaFoldDB" id="A0A918UQT6"/>
<accession>A0A918UQT6</accession>
<evidence type="ECO:0000313" key="6">
    <source>
        <dbReference type="Proteomes" id="UP000619457"/>
    </source>
</evidence>
<dbReference type="InterPro" id="IPR008928">
    <property type="entry name" value="6-hairpin_glycosidase_sf"/>
</dbReference>
<dbReference type="GO" id="GO:0052757">
    <property type="term" value="F:chondroitin hydrolase activity"/>
    <property type="evidence" value="ECO:0007669"/>
    <property type="project" value="TreeGrafter"/>
</dbReference>
<feature type="binding site" evidence="4">
    <location>
        <position position="186"/>
    </location>
    <ligand>
        <name>substrate</name>
    </ligand>
</feature>
<evidence type="ECO:0000256" key="4">
    <source>
        <dbReference type="PIRSR" id="PIRSR610905-2"/>
    </source>
</evidence>
<dbReference type="InterPro" id="IPR012341">
    <property type="entry name" value="6hp_glycosidase-like_sf"/>
</dbReference>
<feature type="active site" description="Nucleophile" evidence="3">
    <location>
        <position position="128"/>
    </location>
</feature>
<dbReference type="Proteomes" id="UP000619457">
    <property type="component" value="Unassembled WGS sequence"/>
</dbReference>
<gene>
    <name evidence="5" type="ORF">GCM10007049_21040</name>
</gene>
<feature type="active site" description="Proton donor" evidence="3">
    <location>
        <position position="186"/>
    </location>
</feature>
<dbReference type="EMBL" id="BMWX01000003">
    <property type="protein sequence ID" value="GGZ27946.1"/>
    <property type="molecule type" value="Genomic_DNA"/>
</dbReference>
<reference evidence="5" key="2">
    <citation type="submission" date="2020-09" db="EMBL/GenBank/DDBJ databases">
        <authorList>
            <person name="Sun Q."/>
            <person name="Kim S."/>
        </authorList>
    </citation>
    <scope>NUCLEOTIDE SEQUENCE</scope>
    <source>
        <strain evidence="5">KCTC 12368</strain>
    </source>
</reference>
<dbReference type="InterPro" id="IPR052369">
    <property type="entry name" value="UG_Glycosaminoglycan_Hydrolase"/>
</dbReference>
<feature type="binding site" evidence="4">
    <location>
        <position position="258"/>
    </location>
    <ligand>
        <name>substrate</name>
    </ligand>
</feature>
<dbReference type="SUPFAM" id="SSF48208">
    <property type="entry name" value="Six-hairpin glycosidases"/>
    <property type="match status" value="1"/>
</dbReference>
<keyword evidence="1 5" id="KW-0378">Hydrolase</keyword>
<dbReference type="GO" id="GO:0000272">
    <property type="term" value="P:polysaccharide catabolic process"/>
    <property type="evidence" value="ECO:0007669"/>
    <property type="project" value="TreeGrafter"/>
</dbReference>
<evidence type="ECO:0000313" key="5">
    <source>
        <dbReference type="EMBL" id="GGZ27946.1"/>
    </source>
</evidence>
<sequence>MKNSFYQFGLLIPIFLAFGACKSEPANDTQTEQTVAENKITDEFIQTEIDKAVAQYKFLSEHTPEDKLPRTFENGQLVTSGTGWWTSGFYPGTLLYLFEMSGDSSLLQLAEQKLTILEKEKNNEGTHDLGFMLYCSFGNAYRITGNEQYKDIMLKGAESLATRFHEEVGLIKSWDHGKWKYPVIIDNMMNLEFLFWAAEAGGDDRYIDINLAHADSTIANHFREDNSSFHVIDYDPADGSVVEKRTHQGMADESAWARGQSWGLYGFTVMYRETKDQAYLDQAVKIADFILGHSNLPADMVPYWDFNDGPSDSTYRDASAAAINASALLELSKYVKDTDKAKKYLADAETMIVSLASDKYTAAKGDNGGFILKHSVGSLPHKSEVDVPLTYADYYYIEALKRYKEWDLGK</sequence>